<feature type="domain" description="Multidrug resistance protein MdtA-like C-terminal permuted SH3" evidence="8">
    <location>
        <begin position="394"/>
        <end position="448"/>
    </location>
</feature>
<dbReference type="InterPro" id="IPR058625">
    <property type="entry name" value="MdtA-like_BSH"/>
</dbReference>
<dbReference type="InterPro" id="IPR058792">
    <property type="entry name" value="Beta-barrel_RND_2"/>
</dbReference>
<name>A0A0U5BKH3_9BACL</name>
<feature type="domain" description="Multidrug resistance protein MdtA-like barrel-sandwich hybrid" evidence="6">
    <location>
        <begin position="65"/>
        <end position="298"/>
    </location>
</feature>
<protein>
    <submittedName>
        <fullName evidence="9">Multidrug resistance protein MdtN</fullName>
    </submittedName>
</protein>
<feature type="compositionally biased region" description="Polar residues" evidence="4">
    <location>
        <begin position="232"/>
        <end position="247"/>
    </location>
</feature>
<dbReference type="KEGG" id="asoc:CB4_02861"/>
<dbReference type="PROSITE" id="PS51257">
    <property type="entry name" value="PROKAR_LIPOPROTEIN"/>
    <property type="match status" value="1"/>
</dbReference>
<evidence type="ECO:0000256" key="3">
    <source>
        <dbReference type="ARBA" id="ARBA00022448"/>
    </source>
</evidence>
<feature type="compositionally biased region" description="Basic and acidic residues" evidence="4">
    <location>
        <begin position="222"/>
        <end position="231"/>
    </location>
</feature>
<evidence type="ECO:0000256" key="1">
    <source>
        <dbReference type="ARBA" id="ARBA00004196"/>
    </source>
</evidence>
<keyword evidence="3" id="KW-0813">Transport</keyword>
<comment type="similarity">
    <text evidence="2">Belongs to the membrane fusion protein (MFP) (TC 8.A.1) family.</text>
</comment>
<feature type="domain" description="CusB-like beta-barrel" evidence="7">
    <location>
        <begin position="318"/>
        <end position="385"/>
    </location>
</feature>
<evidence type="ECO:0000256" key="4">
    <source>
        <dbReference type="SAM" id="MobiDB-lite"/>
    </source>
</evidence>
<dbReference type="Pfam" id="PF25967">
    <property type="entry name" value="RND-MFP_C"/>
    <property type="match status" value="1"/>
</dbReference>
<sequence length="464" mass="48993">MRKTVIGMTITSLVLTSALLAGCGKGDQQAAAPVAKTVPVEVMTAQKGTLDKGRVLTGTAQPLQQVNVVPKVSAKVTSIQVKVGQKVSAGEVLFRLDDKDLRNSVAQAQQNVALTRATFAQAQLQQQTGVNSAQTGVNQANSGLSQATAAYEQATNSLAQAAAGITRAQQAYSDAKTNVDRTTMLFQQGAVTKQNLEQAQTQLKNAEIALKEAQIAKQNADASRRSAEQSRKNAQSSMQTAQNQVSNAKRGEAIEVSREQLNQSELNLQIAQDNLNNAVVTAPISGTIGTINGEIGDFSSPQSPFMILANLETAKAVINVPENMINLFAMGQPVNIEIPSVKLQRSGKVASISPINQQSKGYPVTIEIPNQDGKIKGGMILQVSVLTPDTKQGIVVPTAALLSADGKSYVYVAQGDKPVRKNITIVEQNSDQSLVNGLAAGDRVVVKGQSLVSDDAKLSIKKSQ</sequence>
<keyword evidence="5" id="KW-0732">Signal</keyword>
<keyword evidence="10" id="KW-1185">Reference proteome</keyword>
<feature type="signal peptide" evidence="5">
    <location>
        <begin position="1"/>
        <end position="21"/>
    </location>
</feature>
<evidence type="ECO:0000259" key="8">
    <source>
        <dbReference type="Pfam" id="PF25967"/>
    </source>
</evidence>
<evidence type="ECO:0000259" key="6">
    <source>
        <dbReference type="Pfam" id="PF25917"/>
    </source>
</evidence>
<evidence type="ECO:0000259" key="7">
    <source>
        <dbReference type="Pfam" id="PF25954"/>
    </source>
</evidence>
<comment type="subcellular location">
    <subcellularLocation>
        <location evidence="1">Cell envelope</location>
    </subcellularLocation>
</comment>
<feature type="chain" id="PRO_5043680102" evidence="5">
    <location>
        <begin position="22"/>
        <end position="464"/>
    </location>
</feature>
<evidence type="ECO:0000313" key="10">
    <source>
        <dbReference type="Proteomes" id="UP000217696"/>
    </source>
</evidence>
<proteinExistence type="inferred from homology"/>
<dbReference type="Gene3D" id="1.10.287.470">
    <property type="entry name" value="Helix hairpin bin"/>
    <property type="match status" value="1"/>
</dbReference>
<dbReference type="SUPFAM" id="SSF111369">
    <property type="entry name" value="HlyD-like secretion proteins"/>
    <property type="match status" value="2"/>
</dbReference>
<evidence type="ECO:0000256" key="2">
    <source>
        <dbReference type="ARBA" id="ARBA00009477"/>
    </source>
</evidence>
<evidence type="ECO:0000256" key="5">
    <source>
        <dbReference type="SAM" id="SignalP"/>
    </source>
</evidence>
<dbReference type="InterPro" id="IPR058627">
    <property type="entry name" value="MdtA-like_C"/>
</dbReference>
<dbReference type="NCBIfam" id="TIGR01730">
    <property type="entry name" value="RND_mfp"/>
    <property type="match status" value="1"/>
</dbReference>
<dbReference type="OrthoDB" id="2541666at2"/>
<dbReference type="GO" id="GO:0015562">
    <property type="term" value="F:efflux transmembrane transporter activity"/>
    <property type="evidence" value="ECO:0007669"/>
    <property type="project" value="TreeGrafter"/>
</dbReference>
<organism evidence="9 10">
    <name type="scientific">Aneurinibacillus soli</name>
    <dbReference type="NCBI Taxonomy" id="1500254"/>
    <lineage>
        <taxon>Bacteria</taxon>
        <taxon>Bacillati</taxon>
        <taxon>Bacillota</taxon>
        <taxon>Bacilli</taxon>
        <taxon>Bacillales</taxon>
        <taxon>Paenibacillaceae</taxon>
        <taxon>Aneurinibacillus group</taxon>
        <taxon>Aneurinibacillus</taxon>
    </lineage>
</organism>
<reference evidence="9 10" key="1">
    <citation type="submission" date="2015-12" db="EMBL/GenBank/DDBJ databases">
        <title>Genome sequence of Aneurinibacillus soli.</title>
        <authorList>
            <person name="Lee J.S."/>
            <person name="Lee K.C."/>
            <person name="Kim K.K."/>
            <person name="Lee B.W."/>
        </authorList>
    </citation>
    <scope>NUCLEOTIDE SEQUENCE [LARGE SCALE GENOMIC DNA]</scope>
    <source>
        <strain evidence="9 10">CB4</strain>
    </source>
</reference>
<dbReference type="Pfam" id="PF25917">
    <property type="entry name" value="BSH_RND"/>
    <property type="match status" value="1"/>
</dbReference>
<dbReference type="RefSeq" id="WP_096466419.1">
    <property type="nucleotide sequence ID" value="NZ_AP017312.1"/>
</dbReference>
<dbReference type="Proteomes" id="UP000217696">
    <property type="component" value="Chromosome"/>
</dbReference>
<dbReference type="PANTHER" id="PTHR30469:SF15">
    <property type="entry name" value="HLYD FAMILY OF SECRETION PROTEINS"/>
    <property type="match status" value="1"/>
</dbReference>
<gene>
    <name evidence="9" type="primary">mdtN_2</name>
    <name evidence="9" type="ORF">CB4_02861</name>
</gene>
<dbReference type="InterPro" id="IPR006143">
    <property type="entry name" value="RND_pump_MFP"/>
</dbReference>
<dbReference type="AlphaFoldDB" id="A0A0U5BKH3"/>
<feature type="region of interest" description="Disordered" evidence="4">
    <location>
        <begin position="217"/>
        <end position="248"/>
    </location>
</feature>
<dbReference type="Gene3D" id="2.40.50.100">
    <property type="match status" value="1"/>
</dbReference>
<dbReference type="Pfam" id="PF25954">
    <property type="entry name" value="Beta-barrel_RND_2"/>
    <property type="match status" value="1"/>
</dbReference>
<evidence type="ECO:0000313" key="9">
    <source>
        <dbReference type="EMBL" id="BAU28686.1"/>
    </source>
</evidence>
<dbReference type="Gene3D" id="2.40.420.20">
    <property type="match status" value="1"/>
</dbReference>
<accession>A0A0U5BKH3</accession>
<dbReference type="PANTHER" id="PTHR30469">
    <property type="entry name" value="MULTIDRUG RESISTANCE PROTEIN MDTA"/>
    <property type="match status" value="1"/>
</dbReference>
<dbReference type="Gene3D" id="2.40.30.170">
    <property type="match status" value="1"/>
</dbReference>
<dbReference type="EMBL" id="AP017312">
    <property type="protein sequence ID" value="BAU28686.1"/>
    <property type="molecule type" value="Genomic_DNA"/>
</dbReference>
<dbReference type="GO" id="GO:1990281">
    <property type="term" value="C:efflux pump complex"/>
    <property type="evidence" value="ECO:0007669"/>
    <property type="project" value="TreeGrafter"/>
</dbReference>